<protein>
    <recommendedName>
        <fullName evidence="4">Lipoprotein</fullName>
    </recommendedName>
</protein>
<feature type="signal peptide" evidence="1">
    <location>
        <begin position="1"/>
        <end position="23"/>
    </location>
</feature>
<name>N6W233_9GAMM</name>
<gene>
    <name evidence="2" type="ORF">J057_02775</name>
</gene>
<organism evidence="2 3">
    <name type="scientific">Marinobacter nanhaiticus D15-8W</name>
    <dbReference type="NCBI Taxonomy" id="626887"/>
    <lineage>
        <taxon>Bacteria</taxon>
        <taxon>Pseudomonadati</taxon>
        <taxon>Pseudomonadota</taxon>
        <taxon>Gammaproteobacteria</taxon>
        <taxon>Pseudomonadales</taxon>
        <taxon>Marinobacteraceae</taxon>
        <taxon>Marinobacter</taxon>
    </lineage>
</organism>
<evidence type="ECO:0000313" key="2">
    <source>
        <dbReference type="EMBL" id="ENO16595.1"/>
    </source>
</evidence>
<dbReference type="AlphaFoldDB" id="N6W233"/>
<dbReference type="STRING" id="626887.J057_02775"/>
<evidence type="ECO:0008006" key="4">
    <source>
        <dbReference type="Google" id="ProtNLM"/>
    </source>
</evidence>
<keyword evidence="3" id="KW-1185">Reference proteome</keyword>
<keyword evidence="1" id="KW-0732">Signal</keyword>
<dbReference type="RefSeq" id="WP_004583105.1">
    <property type="nucleotide sequence ID" value="NZ_AP028878.1"/>
</dbReference>
<comment type="caution">
    <text evidence="2">The sequence shown here is derived from an EMBL/GenBank/DDBJ whole genome shotgun (WGS) entry which is preliminary data.</text>
</comment>
<reference evidence="2 3" key="1">
    <citation type="journal article" date="2013" name="Genome Announc.">
        <title>Genome Sequence of the Polycyclic Aromatic Hydrocarbon-Degrading Bacterium Strain Marinobacter nanhaiticus D15-8WT.</title>
        <authorList>
            <person name="Cui Z."/>
            <person name="Gao W."/>
            <person name="Li Q."/>
            <person name="Xu G."/>
            <person name="Zheng L."/>
        </authorList>
    </citation>
    <scope>NUCLEOTIDE SEQUENCE [LARGE SCALE GENOMIC DNA]</scope>
    <source>
        <strain evidence="2 3">D15-8W</strain>
    </source>
</reference>
<dbReference type="EMBL" id="APLQ01000010">
    <property type="protein sequence ID" value="ENO16595.1"/>
    <property type="molecule type" value="Genomic_DNA"/>
</dbReference>
<dbReference type="Proteomes" id="UP000013165">
    <property type="component" value="Unassembled WGS sequence"/>
</dbReference>
<dbReference type="OrthoDB" id="6370547at2"/>
<dbReference type="HOGENOM" id="CLU_1747448_0_0_6"/>
<dbReference type="PATRIC" id="fig|626887.3.peg.533"/>
<sequence length="149" mass="15919">MNPQRLCKSASFASGVIFAAALAGCQSAPRHFDGTVGYTFSKDGDRQIVTYTDEANHDWSELEARALAACATETGLPASRLQLAHLDRSEFARNVPVPVAYPSGVIIAQPSAGGGRIGSVREAPMTFTQTETVTRRLDFRRVTATCQAG</sequence>
<dbReference type="PROSITE" id="PS51257">
    <property type="entry name" value="PROKAR_LIPOPROTEIN"/>
    <property type="match status" value="1"/>
</dbReference>
<evidence type="ECO:0000256" key="1">
    <source>
        <dbReference type="SAM" id="SignalP"/>
    </source>
</evidence>
<accession>N6W233</accession>
<proteinExistence type="predicted"/>
<feature type="chain" id="PRO_5004126954" description="Lipoprotein" evidence="1">
    <location>
        <begin position="24"/>
        <end position="149"/>
    </location>
</feature>
<evidence type="ECO:0000313" key="3">
    <source>
        <dbReference type="Proteomes" id="UP000013165"/>
    </source>
</evidence>